<keyword evidence="3" id="KW-0221">Differentiation</keyword>
<dbReference type="Proteomes" id="UP001497457">
    <property type="component" value="Chromosome 26rd"/>
</dbReference>
<dbReference type="InterPro" id="IPR001005">
    <property type="entry name" value="SANT/Myb"/>
</dbReference>
<feature type="compositionally biased region" description="Low complexity" evidence="8">
    <location>
        <begin position="102"/>
        <end position="120"/>
    </location>
</feature>
<evidence type="ECO:0000259" key="9">
    <source>
        <dbReference type="Pfam" id="PF00249"/>
    </source>
</evidence>
<evidence type="ECO:0000256" key="2">
    <source>
        <dbReference type="ARBA" id="ARBA00022473"/>
    </source>
</evidence>
<feature type="compositionally biased region" description="Polar residues" evidence="8">
    <location>
        <begin position="65"/>
        <end position="74"/>
    </location>
</feature>
<dbReference type="PANTHER" id="PTHR31496">
    <property type="entry name" value="TRANSCRIPTION FACTOR KAN2-RELATED"/>
    <property type="match status" value="1"/>
</dbReference>
<dbReference type="EMBL" id="OZ075136">
    <property type="protein sequence ID" value="CAL5002025.1"/>
    <property type="molecule type" value="Genomic_DNA"/>
</dbReference>
<dbReference type="PANTHER" id="PTHR31496:SF47">
    <property type="entry name" value="TRANSCRIPTION REPRESSOR KAN1"/>
    <property type="match status" value="1"/>
</dbReference>
<keyword evidence="4" id="KW-0805">Transcription regulation</keyword>
<reference evidence="10 11" key="2">
    <citation type="submission" date="2024-10" db="EMBL/GenBank/DDBJ databases">
        <authorList>
            <person name="Ryan C."/>
        </authorList>
    </citation>
    <scope>NUCLEOTIDE SEQUENCE [LARGE SCALE GENOMIC DNA]</scope>
</reference>
<keyword evidence="11" id="KW-1185">Reference proteome</keyword>
<organism evidence="10 11">
    <name type="scientific">Urochloa decumbens</name>
    <dbReference type="NCBI Taxonomy" id="240449"/>
    <lineage>
        <taxon>Eukaryota</taxon>
        <taxon>Viridiplantae</taxon>
        <taxon>Streptophyta</taxon>
        <taxon>Embryophyta</taxon>
        <taxon>Tracheophyta</taxon>
        <taxon>Spermatophyta</taxon>
        <taxon>Magnoliopsida</taxon>
        <taxon>Liliopsida</taxon>
        <taxon>Poales</taxon>
        <taxon>Poaceae</taxon>
        <taxon>PACMAD clade</taxon>
        <taxon>Panicoideae</taxon>
        <taxon>Panicodae</taxon>
        <taxon>Paniceae</taxon>
        <taxon>Melinidinae</taxon>
        <taxon>Urochloa</taxon>
    </lineage>
</organism>
<feature type="compositionally biased region" description="Low complexity" evidence="8">
    <location>
        <begin position="396"/>
        <end position="407"/>
    </location>
</feature>
<feature type="region of interest" description="Disordered" evidence="8">
    <location>
        <begin position="254"/>
        <end position="276"/>
    </location>
</feature>
<dbReference type="FunFam" id="1.10.10.60:FF:000002">
    <property type="entry name" value="Myb family transcription factor"/>
    <property type="match status" value="1"/>
</dbReference>
<dbReference type="SUPFAM" id="SSF46689">
    <property type="entry name" value="Homeodomain-like"/>
    <property type="match status" value="1"/>
</dbReference>
<evidence type="ECO:0000256" key="6">
    <source>
        <dbReference type="ARBA" id="ARBA00023163"/>
    </source>
</evidence>
<evidence type="ECO:0000313" key="10">
    <source>
        <dbReference type="EMBL" id="CAL5002025.1"/>
    </source>
</evidence>
<evidence type="ECO:0000313" key="11">
    <source>
        <dbReference type="Proteomes" id="UP001497457"/>
    </source>
</evidence>
<comment type="subcellular location">
    <subcellularLocation>
        <location evidence="1">Nucleus</location>
    </subcellularLocation>
</comment>
<dbReference type="InterPro" id="IPR009057">
    <property type="entry name" value="Homeodomain-like_sf"/>
</dbReference>
<keyword evidence="6" id="KW-0804">Transcription</keyword>
<proteinExistence type="predicted"/>
<keyword evidence="7" id="KW-0539">Nucleus</keyword>
<evidence type="ECO:0000256" key="1">
    <source>
        <dbReference type="ARBA" id="ARBA00004123"/>
    </source>
</evidence>
<dbReference type="InterPro" id="IPR006447">
    <property type="entry name" value="Myb_dom_plants"/>
</dbReference>
<evidence type="ECO:0000256" key="8">
    <source>
        <dbReference type="SAM" id="MobiDB-lite"/>
    </source>
</evidence>
<keyword evidence="5" id="KW-0238">DNA-binding</keyword>
<gene>
    <name evidence="10" type="ORF">URODEC1_LOCUS65747</name>
</gene>
<dbReference type="GO" id="GO:0030154">
    <property type="term" value="P:cell differentiation"/>
    <property type="evidence" value="ECO:0007669"/>
    <property type="project" value="UniProtKB-KW"/>
</dbReference>
<accession>A0ABC9BIG2</accession>
<feature type="region of interest" description="Disordered" evidence="8">
    <location>
        <begin position="349"/>
        <end position="443"/>
    </location>
</feature>
<feature type="domain" description="Myb-like" evidence="9">
    <location>
        <begin position="295"/>
        <end position="346"/>
    </location>
</feature>
<evidence type="ECO:0000256" key="7">
    <source>
        <dbReference type="ARBA" id="ARBA00023242"/>
    </source>
</evidence>
<dbReference type="GO" id="GO:0003677">
    <property type="term" value="F:DNA binding"/>
    <property type="evidence" value="ECO:0007669"/>
    <property type="project" value="UniProtKB-KW"/>
</dbReference>
<evidence type="ECO:0000256" key="3">
    <source>
        <dbReference type="ARBA" id="ARBA00022782"/>
    </source>
</evidence>
<sequence>MEARAASAAPDLSLHISLPSSAAASPSPSPAPGRLVGGAAGGGGGRGAHKPPAAAAGGDPWRRLNGSTASTELSLSPPPQQEAAAAGGDALPWRLRPPPANYPTSTTTTSSAATAEAAAAPPRPPAFVPVTVPRLALDAAAEAQAARARPINGVPVYTSGPRAAAGGHHPFLGTGAAGDYRHGHHHPKVVGLYNPYHHHHASSWPSSLRSTTTAPPSPADPAAALLSPSAYHRMLSGTGRLHLHGVLADTLRSYGGGGHHHHQQPHHFAAGGGQASSARYMPRFPGSRRGMRAPRMRWTSSLHARFVHAVELLGGHERATPKSVLELMDVKDLTLAHVKSHLQMYRTVKSTDKPATSSGLVDGGGSGDDDLPDAGQAPSAGGGASPQPFTRHRSASSEGAASHAGGHNVECSSADDSDGGRERSGGASSRDQWLPSGACNEDTHRSVDISSTIEDMEPCGSVVLHQVPNHEMRCPSPSLEFTLGRPNWNGVEHDD</sequence>
<dbReference type="Gene3D" id="1.10.10.60">
    <property type="entry name" value="Homeodomain-like"/>
    <property type="match status" value="1"/>
</dbReference>
<evidence type="ECO:0000256" key="4">
    <source>
        <dbReference type="ARBA" id="ARBA00023015"/>
    </source>
</evidence>
<dbReference type="AlphaFoldDB" id="A0ABC9BIG2"/>
<feature type="region of interest" description="Disordered" evidence="8">
    <location>
        <begin position="19"/>
        <end position="124"/>
    </location>
</feature>
<feature type="region of interest" description="Disordered" evidence="8">
    <location>
        <begin position="201"/>
        <end position="221"/>
    </location>
</feature>
<protein>
    <recommendedName>
        <fullName evidence="9">Myb-like domain-containing protein</fullName>
    </recommendedName>
</protein>
<reference evidence="11" key="1">
    <citation type="submission" date="2024-06" db="EMBL/GenBank/DDBJ databases">
        <authorList>
            <person name="Ryan C."/>
        </authorList>
    </citation>
    <scope>NUCLEOTIDE SEQUENCE [LARGE SCALE GENOMIC DNA]</scope>
</reference>
<dbReference type="InterPro" id="IPR044847">
    <property type="entry name" value="KAN_fam"/>
</dbReference>
<name>A0ABC9BIG2_9POAL</name>
<dbReference type="NCBIfam" id="TIGR01557">
    <property type="entry name" value="myb_SHAQKYF"/>
    <property type="match status" value="1"/>
</dbReference>
<dbReference type="Pfam" id="PF00249">
    <property type="entry name" value="Myb_DNA-binding"/>
    <property type="match status" value="1"/>
</dbReference>
<feature type="compositionally biased region" description="Low complexity" evidence="8">
    <location>
        <begin position="205"/>
        <end position="221"/>
    </location>
</feature>
<keyword evidence="2" id="KW-0217">Developmental protein</keyword>
<evidence type="ECO:0000256" key="5">
    <source>
        <dbReference type="ARBA" id="ARBA00023125"/>
    </source>
</evidence>
<dbReference type="GO" id="GO:0005634">
    <property type="term" value="C:nucleus"/>
    <property type="evidence" value="ECO:0007669"/>
    <property type="project" value="UniProtKB-SubCell"/>
</dbReference>
<feature type="compositionally biased region" description="Gly residues" evidence="8">
    <location>
        <begin position="35"/>
        <end position="46"/>
    </location>
</feature>
<feature type="compositionally biased region" description="Low complexity" evidence="8">
    <location>
        <begin position="50"/>
        <end position="59"/>
    </location>
</feature>